<proteinExistence type="predicted"/>
<accession>A0A507EZH6</accession>
<dbReference type="InterPro" id="IPR029058">
    <property type="entry name" value="AB_hydrolase_fold"/>
</dbReference>
<evidence type="ECO:0000256" key="1">
    <source>
        <dbReference type="SAM" id="MobiDB-lite"/>
    </source>
</evidence>
<dbReference type="PANTHER" id="PTHR43433">
    <property type="entry name" value="HYDROLASE, ALPHA/BETA FOLD FAMILY PROTEIN"/>
    <property type="match status" value="1"/>
</dbReference>
<evidence type="ECO:0000313" key="3">
    <source>
        <dbReference type="EMBL" id="TPX68646.1"/>
    </source>
</evidence>
<name>A0A507EZH6_9FUNG</name>
<protein>
    <recommendedName>
        <fullName evidence="2">AB hydrolase-1 domain-containing protein</fullName>
    </recommendedName>
</protein>
<organism evidence="3 4">
    <name type="scientific">Chytriomyces confervae</name>
    <dbReference type="NCBI Taxonomy" id="246404"/>
    <lineage>
        <taxon>Eukaryota</taxon>
        <taxon>Fungi</taxon>
        <taxon>Fungi incertae sedis</taxon>
        <taxon>Chytridiomycota</taxon>
        <taxon>Chytridiomycota incertae sedis</taxon>
        <taxon>Chytridiomycetes</taxon>
        <taxon>Chytridiales</taxon>
        <taxon>Chytriomycetaceae</taxon>
        <taxon>Chytriomyces</taxon>
    </lineage>
</organism>
<dbReference type="SUPFAM" id="SSF53474">
    <property type="entry name" value="alpha/beta-Hydrolases"/>
    <property type="match status" value="1"/>
</dbReference>
<feature type="domain" description="AB hydrolase-1" evidence="2">
    <location>
        <begin position="149"/>
        <end position="398"/>
    </location>
</feature>
<dbReference type="AlphaFoldDB" id="A0A507EZH6"/>
<evidence type="ECO:0000313" key="4">
    <source>
        <dbReference type="Proteomes" id="UP000320333"/>
    </source>
</evidence>
<dbReference type="InterPro" id="IPR000073">
    <property type="entry name" value="AB_hydrolase_1"/>
</dbReference>
<keyword evidence="4" id="KW-1185">Reference proteome</keyword>
<evidence type="ECO:0000259" key="2">
    <source>
        <dbReference type="Pfam" id="PF00561"/>
    </source>
</evidence>
<sequence length="518" mass="57767">MKRQTNTNEFKQPKSNQSPHSRTRTRSNLLNPLAMMNIARRSTSRTRIHFRHNTHIHIGRSTQPPSLLFAHLTSLAPQSRTHVHSAPTTAATAAASEIAADCAAASYRDTRKVIESTDSVTKVMTTVAVDRGIPVDLYHEIHGNGKHKVLFITGWAGSCDNWRFQTEFFGRHGDFEVCIYENRGSGFSSSPPKNYSMQDMAKDAVDLMNQLGWSSAHVVGVSMGGMIAQELALLAPARIKSLTLASTCSARAMPPMKHIPWLISSFTKIVLGIEKVKNLMPFFLYSQRWLNLPAPANSGFTSNLDYMLKFHGGRIDSRPPQSFSSALRQLSGIISFRISSARLDELKNYFLRSSIPAMVIHGTEDALVHLRSSWDLARMLGARLVVFEGRGHALNHEDTELFNRLLLRHFYTAILPSSNATSGSGLGMVEEAARRAGWWLTEGEFRAKAAMERMRNQMLGFREWLISFFCQKVDLLASKVEIEWLPPAITAAPREDSSLRDTASSSKESGRMDGSDMK</sequence>
<feature type="region of interest" description="Disordered" evidence="1">
    <location>
        <begin position="493"/>
        <end position="518"/>
    </location>
</feature>
<feature type="compositionally biased region" description="Basic and acidic residues" evidence="1">
    <location>
        <begin position="508"/>
        <end position="518"/>
    </location>
</feature>
<comment type="caution">
    <text evidence="3">The sequence shown here is derived from an EMBL/GenBank/DDBJ whole genome shotgun (WGS) entry which is preliminary data.</text>
</comment>
<dbReference type="OrthoDB" id="19657at2759"/>
<dbReference type="EMBL" id="QEAP01000347">
    <property type="protein sequence ID" value="TPX68646.1"/>
    <property type="molecule type" value="Genomic_DNA"/>
</dbReference>
<gene>
    <name evidence="3" type="ORF">CcCBS67573_g07118</name>
</gene>
<dbReference type="Proteomes" id="UP000320333">
    <property type="component" value="Unassembled WGS sequence"/>
</dbReference>
<dbReference type="InterPro" id="IPR050471">
    <property type="entry name" value="AB_hydrolase"/>
</dbReference>
<feature type="region of interest" description="Disordered" evidence="1">
    <location>
        <begin position="1"/>
        <end position="28"/>
    </location>
</feature>
<dbReference type="Gene3D" id="3.40.50.1820">
    <property type="entry name" value="alpha/beta hydrolase"/>
    <property type="match status" value="1"/>
</dbReference>
<reference evidence="3 4" key="1">
    <citation type="journal article" date="2019" name="Sci. Rep.">
        <title>Comparative genomics of chytrid fungi reveal insights into the obligate biotrophic and pathogenic lifestyle of Synchytrium endobioticum.</title>
        <authorList>
            <person name="van de Vossenberg B.T.L.H."/>
            <person name="Warris S."/>
            <person name="Nguyen H.D.T."/>
            <person name="van Gent-Pelzer M.P.E."/>
            <person name="Joly D.L."/>
            <person name="van de Geest H.C."/>
            <person name="Bonants P.J.M."/>
            <person name="Smith D.S."/>
            <person name="Levesque C.A."/>
            <person name="van der Lee T.A.J."/>
        </authorList>
    </citation>
    <scope>NUCLEOTIDE SEQUENCE [LARGE SCALE GENOMIC DNA]</scope>
    <source>
        <strain evidence="3 4">CBS 675.73</strain>
    </source>
</reference>
<dbReference type="STRING" id="246404.A0A507EZH6"/>
<dbReference type="PANTHER" id="PTHR43433:SF5">
    <property type="entry name" value="AB HYDROLASE-1 DOMAIN-CONTAINING PROTEIN"/>
    <property type="match status" value="1"/>
</dbReference>
<dbReference type="Pfam" id="PF00561">
    <property type="entry name" value="Abhydrolase_1"/>
    <property type="match status" value="1"/>
</dbReference>